<feature type="transmembrane region" description="Helical" evidence="1">
    <location>
        <begin position="238"/>
        <end position="259"/>
    </location>
</feature>
<feature type="transmembrane region" description="Helical" evidence="1">
    <location>
        <begin position="368"/>
        <end position="388"/>
    </location>
</feature>
<dbReference type="PANTHER" id="PTHR11161">
    <property type="entry name" value="O-ACYLTRANSFERASE"/>
    <property type="match status" value="1"/>
</dbReference>
<protein>
    <submittedName>
        <fullName evidence="3">O-acyltransferase like protein</fullName>
    </submittedName>
</protein>
<evidence type="ECO:0000313" key="3">
    <source>
        <dbReference type="RefSeq" id="XP_018013575.2"/>
    </source>
</evidence>
<feature type="transmembrane region" description="Helical" evidence="1">
    <location>
        <begin position="198"/>
        <end position="218"/>
    </location>
</feature>
<feature type="transmembrane region" description="Helical" evidence="1">
    <location>
        <begin position="400"/>
        <end position="427"/>
    </location>
</feature>
<feature type="transmembrane region" description="Helical" evidence="1">
    <location>
        <begin position="284"/>
        <end position="311"/>
    </location>
</feature>
<keyword evidence="1" id="KW-0472">Membrane</keyword>
<feature type="transmembrane region" description="Helical" evidence="1">
    <location>
        <begin position="167"/>
        <end position="186"/>
    </location>
</feature>
<dbReference type="InterPro" id="IPR052728">
    <property type="entry name" value="O2_lipid_transport_reg"/>
</dbReference>
<accession>A0A8B7NIW0</accession>
<proteinExistence type="predicted"/>
<keyword evidence="1" id="KW-0812">Transmembrane</keyword>
<keyword evidence="1" id="KW-1133">Transmembrane helix</keyword>
<evidence type="ECO:0000256" key="1">
    <source>
        <dbReference type="SAM" id="Phobius"/>
    </source>
</evidence>
<keyword evidence="2" id="KW-1185">Reference proteome</keyword>
<dbReference type="Proteomes" id="UP000694843">
    <property type="component" value="Unplaced"/>
</dbReference>
<organism evidence="2 3">
    <name type="scientific">Hyalella azteca</name>
    <name type="common">Amphipod</name>
    <dbReference type="NCBI Taxonomy" id="294128"/>
    <lineage>
        <taxon>Eukaryota</taxon>
        <taxon>Metazoa</taxon>
        <taxon>Ecdysozoa</taxon>
        <taxon>Arthropoda</taxon>
        <taxon>Crustacea</taxon>
        <taxon>Multicrustacea</taxon>
        <taxon>Malacostraca</taxon>
        <taxon>Eumalacostraca</taxon>
        <taxon>Peracarida</taxon>
        <taxon>Amphipoda</taxon>
        <taxon>Senticaudata</taxon>
        <taxon>Talitrida</taxon>
        <taxon>Talitroidea</taxon>
        <taxon>Hyalellidae</taxon>
        <taxon>Hyalella</taxon>
    </lineage>
</organism>
<dbReference type="OrthoDB" id="10006435at2759"/>
<feature type="transmembrane region" description="Helical" evidence="1">
    <location>
        <begin position="97"/>
        <end position="117"/>
    </location>
</feature>
<sequence>MVNHPQAVEMKTAVVQQPDEATDTAIQVSDTTDETVEDNAEDIARQWSDDAEETIRESETTLIRRQLKSQGTAKTVKIFLSRYALYLIHRIIRITPAVLLIVMLCAGPSSLFVHGAFRRTFESSYLEICRRDWWVDLTFASNILTVPGGFKYGDTRRTFPGCIGSTWYLGVDFQAYLVMPFLLLPVKMMGRYRWLYSLSLVLASCLLCGIVTMAQDLLPASLLTFDGEASLRYVTWSYLMPYMRISPYIVSAFFGLLLVDADTHLRRGSVEGPRWLQILRKKEVLLLGWAIFSVTVLAVVFGLVNINIYSFSNPNPTLTPAGTFFYASFDIAAWACCVGWLVLTCTLGLAGPVDVFLSHPIWQFPSRVNYCVYLISLPLQGMILYSGYSNFYLSTLSILLSYGGVVLLSFFVGAAISFVAEAPYVGLGKLIRRR</sequence>
<reference evidence="3" key="1">
    <citation type="submission" date="2025-08" db="UniProtKB">
        <authorList>
            <consortium name="RefSeq"/>
        </authorList>
    </citation>
    <scope>IDENTIFICATION</scope>
    <source>
        <tissue evidence="3">Whole organism</tissue>
    </source>
</reference>
<dbReference type="GeneID" id="108670615"/>
<dbReference type="KEGG" id="hazt:108670615"/>
<gene>
    <name evidence="3" type="primary">LOC108670615</name>
</gene>
<feature type="transmembrane region" description="Helical" evidence="1">
    <location>
        <begin position="331"/>
        <end position="356"/>
    </location>
</feature>
<dbReference type="PANTHER" id="PTHR11161:SF0">
    <property type="entry name" value="O-ACYLTRANSFERASE LIKE PROTEIN"/>
    <property type="match status" value="1"/>
</dbReference>
<name>A0A8B7NIW0_HYAAZ</name>
<dbReference type="AlphaFoldDB" id="A0A8B7NIW0"/>
<dbReference type="RefSeq" id="XP_018013575.2">
    <property type="nucleotide sequence ID" value="XM_018158086.2"/>
</dbReference>
<evidence type="ECO:0000313" key="2">
    <source>
        <dbReference type="Proteomes" id="UP000694843"/>
    </source>
</evidence>